<sequence length="50" mass="5649">FVTIIKDKIIDIGSIAKTVETLKKSKNQPPGFESFEITHDELIDPFIEMA</sequence>
<evidence type="ECO:0000313" key="2">
    <source>
        <dbReference type="Proteomes" id="UP000789920"/>
    </source>
</evidence>
<evidence type="ECO:0000313" key="1">
    <source>
        <dbReference type="EMBL" id="CAG8844250.1"/>
    </source>
</evidence>
<protein>
    <submittedName>
        <fullName evidence="1">36910_t:CDS:1</fullName>
    </submittedName>
</protein>
<gene>
    <name evidence="1" type="ORF">RPERSI_LOCUS33127</name>
</gene>
<organism evidence="1 2">
    <name type="scientific">Racocetra persica</name>
    <dbReference type="NCBI Taxonomy" id="160502"/>
    <lineage>
        <taxon>Eukaryota</taxon>
        <taxon>Fungi</taxon>
        <taxon>Fungi incertae sedis</taxon>
        <taxon>Mucoromycota</taxon>
        <taxon>Glomeromycotina</taxon>
        <taxon>Glomeromycetes</taxon>
        <taxon>Diversisporales</taxon>
        <taxon>Gigasporaceae</taxon>
        <taxon>Racocetra</taxon>
    </lineage>
</organism>
<proteinExistence type="predicted"/>
<reference evidence="1" key="1">
    <citation type="submission" date="2021-06" db="EMBL/GenBank/DDBJ databases">
        <authorList>
            <person name="Kallberg Y."/>
            <person name="Tangrot J."/>
            <person name="Rosling A."/>
        </authorList>
    </citation>
    <scope>NUCLEOTIDE SEQUENCE</scope>
    <source>
        <strain evidence="1">MA461A</strain>
    </source>
</reference>
<feature type="non-terminal residue" evidence="1">
    <location>
        <position position="50"/>
    </location>
</feature>
<keyword evidence="2" id="KW-1185">Reference proteome</keyword>
<accession>A0ACA9SMR4</accession>
<name>A0ACA9SMR4_9GLOM</name>
<comment type="caution">
    <text evidence="1">The sequence shown here is derived from an EMBL/GenBank/DDBJ whole genome shotgun (WGS) entry which is preliminary data.</text>
</comment>
<dbReference type="Proteomes" id="UP000789920">
    <property type="component" value="Unassembled WGS sequence"/>
</dbReference>
<dbReference type="EMBL" id="CAJVQC010141805">
    <property type="protein sequence ID" value="CAG8844250.1"/>
    <property type="molecule type" value="Genomic_DNA"/>
</dbReference>
<feature type="non-terminal residue" evidence="1">
    <location>
        <position position="1"/>
    </location>
</feature>